<evidence type="ECO:0000313" key="9">
    <source>
        <dbReference type="EMBL" id="KAL0910397.1"/>
    </source>
</evidence>
<keyword evidence="5 6" id="KW-0539">Nucleus</keyword>
<comment type="caution">
    <text evidence="9">The sequence shown here is derived from an EMBL/GenBank/DDBJ whole genome shotgun (WGS) entry which is preliminary data.</text>
</comment>
<keyword evidence="4 6" id="KW-0804">Transcription</keyword>
<reference evidence="9 10" key="1">
    <citation type="journal article" date="2024" name="Plant Biotechnol. J.">
        <title>Dendrobium thyrsiflorum genome and its molecular insights into genes involved in important horticultural traits.</title>
        <authorList>
            <person name="Chen B."/>
            <person name="Wang J.Y."/>
            <person name="Zheng P.J."/>
            <person name="Li K.L."/>
            <person name="Liang Y.M."/>
            <person name="Chen X.F."/>
            <person name="Zhang C."/>
            <person name="Zhao X."/>
            <person name="He X."/>
            <person name="Zhang G.Q."/>
            <person name="Liu Z.J."/>
            <person name="Xu Q."/>
        </authorList>
    </citation>
    <scope>NUCLEOTIDE SEQUENCE [LARGE SCALE GENOMIC DNA]</scope>
    <source>
        <strain evidence="9">GZMU011</strain>
    </source>
</reference>
<feature type="region of interest" description="Disordered" evidence="7">
    <location>
        <begin position="26"/>
        <end position="74"/>
    </location>
</feature>
<keyword evidence="2 6" id="KW-0678">Repressor</keyword>
<name>A0ABD0UCA8_DENTH</name>
<dbReference type="PANTHER" id="PTHR33057:SF17">
    <property type="entry name" value="TRANSCRIPTION REPRESSOR OFP8"/>
    <property type="match status" value="1"/>
</dbReference>
<dbReference type="AlphaFoldDB" id="A0ABD0UCA8"/>
<evidence type="ECO:0000259" key="8">
    <source>
        <dbReference type="PROSITE" id="PS51754"/>
    </source>
</evidence>
<dbReference type="PROSITE" id="PS51754">
    <property type="entry name" value="OVATE"/>
    <property type="match status" value="1"/>
</dbReference>
<keyword evidence="3 6" id="KW-0805">Transcription regulation</keyword>
<comment type="function">
    <text evidence="6">Transcriptional repressor that regulates multiple aspects of plant growth and development.</text>
</comment>
<accession>A0ABD0UCA8</accession>
<dbReference type="GO" id="GO:0005634">
    <property type="term" value="C:nucleus"/>
    <property type="evidence" value="ECO:0007669"/>
    <property type="project" value="UniProtKB-SubCell"/>
</dbReference>
<keyword evidence="10" id="KW-1185">Reference proteome</keyword>
<evidence type="ECO:0000313" key="10">
    <source>
        <dbReference type="Proteomes" id="UP001552299"/>
    </source>
</evidence>
<comment type="subcellular location">
    <subcellularLocation>
        <location evidence="1 6">Nucleus</location>
    </subcellularLocation>
</comment>
<evidence type="ECO:0000256" key="6">
    <source>
        <dbReference type="RuleBase" id="RU367028"/>
    </source>
</evidence>
<evidence type="ECO:0000256" key="1">
    <source>
        <dbReference type="ARBA" id="ARBA00004123"/>
    </source>
</evidence>
<sequence length="285" mass="33475">MAIKLRLKDRLIHLFRQPVLLLSANCGGRRSSRGRKEKKSSKKEIRVRENGTLYMTGDKADQEGRTCPPTSPSSPSFKINHDHYYYFKEEQKNGATKQQKKMKKKKEMMMTPRSKRCELFSSSAMESVGNLGFFSSHEERQEEEEEEANKEEDIETFFSSRSFFSDSDFYKKAKKMKSSSRRPLRRRREKKSRCIWVNDGFQPLVSISRRKEEEKKEASFAVTKKSSDPYRDFQSSMVEMIVERQIFGARELQWLLHSYLSLNSVQNHPVILRAFVDISQVLFGY</sequence>
<evidence type="ECO:0000256" key="5">
    <source>
        <dbReference type="ARBA" id="ARBA00023242"/>
    </source>
</evidence>
<evidence type="ECO:0000256" key="4">
    <source>
        <dbReference type="ARBA" id="ARBA00023163"/>
    </source>
</evidence>
<evidence type="ECO:0000256" key="3">
    <source>
        <dbReference type="ARBA" id="ARBA00023015"/>
    </source>
</evidence>
<feature type="compositionally biased region" description="Basic residues" evidence="7">
    <location>
        <begin position="30"/>
        <end position="41"/>
    </location>
</feature>
<evidence type="ECO:0000256" key="7">
    <source>
        <dbReference type="SAM" id="MobiDB-lite"/>
    </source>
</evidence>
<gene>
    <name evidence="9" type="ORF">M5K25_021376</name>
</gene>
<dbReference type="InterPro" id="IPR038933">
    <property type="entry name" value="Ovate"/>
</dbReference>
<dbReference type="EMBL" id="JANQDX010000016">
    <property type="protein sequence ID" value="KAL0910397.1"/>
    <property type="molecule type" value="Genomic_DNA"/>
</dbReference>
<dbReference type="GO" id="GO:0045892">
    <property type="term" value="P:negative regulation of DNA-templated transcription"/>
    <property type="evidence" value="ECO:0007669"/>
    <property type="project" value="UniProtKB-UniRule"/>
</dbReference>
<dbReference type="Pfam" id="PF04844">
    <property type="entry name" value="Ovate"/>
    <property type="match status" value="1"/>
</dbReference>
<evidence type="ECO:0000256" key="2">
    <source>
        <dbReference type="ARBA" id="ARBA00022491"/>
    </source>
</evidence>
<feature type="region of interest" description="Disordered" evidence="7">
    <location>
        <begin position="90"/>
        <end position="111"/>
    </location>
</feature>
<proteinExistence type="predicted"/>
<dbReference type="InterPro" id="IPR006458">
    <property type="entry name" value="Ovate_C"/>
</dbReference>
<feature type="domain" description="OVATE" evidence="8">
    <location>
        <begin position="222"/>
        <end position="281"/>
    </location>
</feature>
<organism evidence="9 10">
    <name type="scientific">Dendrobium thyrsiflorum</name>
    <name type="common">Pinecone-like raceme dendrobium</name>
    <name type="synonym">Orchid</name>
    <dbReference type="NCBI Taxonomy" id="117978"/>
    <lineage>
        <taxon>Eukaryota</taxon>
        <taxon>Viridiplantae</taxon>
        <taxon>Streptophyta</taxon>
        <taxon>Embryophyta</taxon>
        <taxon>Tracheophyta</taxon>
        <taxon>Spermatophyta</taxon>
        <taxon>Magnoliopsida</taxon>
        <taxon>Liliopsida</taxon>
        <taxon>Asparagales</taxon>
        <taxon>Orchidaceae</taxon>
        <taxon>Epidendroideae</taxon>
        <taxon>Malaxideae</taxon>
        <taxon>Dendrobiinae</taxon>
        <taxon>Dendrobium</taxon>
    </lineage>
</organism>
<dbReference type="PANTHER" id="PTHR33057">
    <property type="entry name" value="TRANSCRIPTION REPRESSOR OFP7-RELATED"/>
    <property type="match status" value="1"/>
</dbReference>
<protein>
    <recommendedName>
        <fullName evidence="6">Transcription repressor</fullName>
    </recommendedName>
    <alternativeName>
        <fullName evidence="6">Ovate family protein</fullName>
    </alternativeName>
</protein>
<dbReference type="NCBIfam" id="TIGR01568">
    <property type="entry name" value="A_thal_3678"/>
    <property type="match status" value="1"/>
</dbReference>
<dbReference type="Proteomes" id="UP001552299">
    <property type="component" value="Unassembled WGS sequence"/>
</dbReference>